<comment type="caution">
    <text evidence="1">The sequence shown here is derived from an EMBL/GenBank/DDBJ whole genome shotgun (WGS) entry which is preliminary data.</text>
</comment>
<sequence length="1166" mass="126121">MDEYSAANGKYDGHWTGKLPTAAINSAYAVYYSKGHVFVRKLTNNDEDAELISQDLPVYPSSPILALSAVQPDKLAISSGSRVLIFDLNTLTVTLTLLGVGRTITSLAWDPHYASRIAVGAIDGSICIWDLNVVSRPQHYLGAARRPCHVIAFNPTDEYILAILHRDTIAIWNLASTRRRAIHTIHESRAHFGTIAWRPGHFEELVTVNQTGELRLYDLTSLLAATREAKSSALDSDDDSDNDVFGEPEGIQPRVQPASRTPLHGPLKDVQWVSENVLLALAAHGHEAMMFEALANGQQLHSLRDMPNLESVPVRSAVVALTDKKEKADLHDSESTAVATMKPVPISHRRITATGFPKTSKQLQQKRRSSRHTSPPRSASRERVASEVQDPASPHAQPAMTSSLELPKVSEENRGSPMPFLSPTIPGRRDSQATMQALDDSIPTLSPLPRSSFDSSIPSTASPVPANDSEDSDDDTFVDGMQSSVSFLPGGINVPLPKACGALFAPNGQLLTFFPPKLKLTSVREAPGTDEEAPVKNKGRARKAARLFPTFGTLHRKSGLSVASSDDSDSSDLSSVDDDAFGISSFAFQPSSFQSQQTQISPTKPGFNDQHSQHKVIISVHGLQDVPSLFPEQRKLAAKYRILGEADDSGADVCEHNASAAEEAGLADVAQIWRLLGMLLEDKVPLKLLYDASGNDDALTVAQDAINLARTDSGTDLARSATHDGFYGKLRWADHPLGGAWLVRRILEWAEDQADTQLLACVSAVLSEATTHVPNKHATMEEAFLKRLPTYSLDYVTGSSPKSQPLKITSGTTPVLHAKPGAHRPSMHESPEKLHRGSNTSSRNASQPATPYLGSTSTTPPFTLSTPSRPPASGSASPEYHRSSFSAAAKYYAQSITDKFASYGTSPPTKKPSTSVSPGNNELSTSLPGGSWSKSVSFASSSTAPNATRGSLLGRSYDEHEHDDGYDSDKTIDENSLPQTPKSPAGGIMVTFKNQEAFADEVSGAAKGRLVPEYLAVKGRIWCQYYAEQLRTWGLLAQAAELEKAVGLSADVVSTRPATGVTPTPTHRHHRNKTCAICFTAVRSMEQMCPSCLHTSHLSCLEDYGAEMTADGDFTCPAGCGCACSELPYVVEEARTPSPQDQVPFRKKASFTDPRRWRARVEGDSW</sequence>
<protein>
    <submittedName>
        <fullName evidence="1">Uncharacterized protein</fullName>
    </submittedName>
</protein>
<dbReference type="Proteomes" id="UP001281147">
    <property type="component" value="Unassembled WGS sequence"/>
</dbReference>
<evidence type="ECO:0000313" key="1">
    <source>
        <dbReference type="EMBL" id="KAK3711543.1"/>
    </source>
</evidence>
<name>A0ACC3N943_9PEZI</name>
<reference evidence="1" key="1">
    <citation type="submission" date="2023-07" db="EMBL/GenBank/DDBJ databases">
        <title>Black Yeasts Isolated from many extreme environments.</title>
        <authorList>
            <person name="Coleine C."/>
            <person name="Stajich J.E."/>
            <person name="Selbmann L."/>
        </authorList>
    </citation>
    <scope>NUCLEOTIDE SEQUENCE</scope>
    <source>
        <strain evidence="1">CCFEE 5714</strain>
    </source>
</reference>
<evidence type="ECO:0000313" key="2">
    <source>
        <dbReference type="Proteomes" id="UP001281147"/>
    </source>
</evidence>
<keyword evidence="2" id="KW-1185">Reference proteome</keyword>
<proteinExistence type="predicted"/>
<dbReference type="EMBL" id="JAUTXU010000075">
    <property type="protein sequence ID" value="KAK3711543.1"/>
    <property type="molecule type" value="Genomic_DNA"/>
</dbReference>
<accession>A0ACC3N943</accession>
<gene>
    <name evidence="1" type="ORF">LTR37_009534</name>
</gene>
<organism evidence="1 2">
    <name type="scientific">Vermiconidia calcicola</name>
    <dbReference type="NCBI Taxonomy" id="1690605"/>
    <lineage>
        <taxon>Eukaryota</taxon>
        <taxon>Fungi</taxon>
        <taxon>Dikarya</taxon>
        <taxon>Ascomycota</taxon>
        <taxon>Pezizomycotina</taxon>
        <taxon>Dothideomycetes</taxon>
        <taxon>Dothideomycetidae</taxon>
        <taxon>Mycosphaerellales</taxon>
        <taxon>Extremaceae</taxon>
        <taxon>Vermiconidia</taxon>
    </lineage>
</organism>